<evidence type="ECO:0000313" key="2">
    <source>
        <dbReference type="EMBL" id="KAK1435966.1"/>
    </source>
</evidence>
<evidence type="ECO:0000256" key="1">
    <source>
        <dbReference type="SAM" id="MobiDB-lite"/>
    </source>
</evidence>
<feature type="region of interest" description="Disordered" evidence="1">
    <location>
        <begin position="1"/>
        <end position="20"/>
    </location>
</feature>
<feature type="compositionally biased region" description="Pro residues" evidence="1">
    <location>
        <begin position="11"/>
        <end position="20"/>
    </location>
</feature>
<dbReference type="AlphaFoldDB" id="A0AAD8LB56"/>
<evidence type="ECO:0000313" key="3">
    <source>
        <dbReference type="Proteomes" id="UP001229421"/>
    </source>
</evidence>
<protein>
    <submittedName>
        <fullName evidence="2">Uncharacterized protein</fullName>
    </submittedName>
</protein>
<reference evidence="2" key="1">
    <citation type="journal article" date="2023" name="bioRxiv">
        <title>Improved chromosome-level genome assembly for marigold (Tagetes erecta).</title>
        <authorList>
            <person name="Jiang F."/>
            <person name="Yuan L."/>
            <person name="Wang S."/>
            <person name="Wang H."/>
            <person name="Xu D."/>
            <person name="Wang A."/>
            <person name="Fan W."/>
        </authorList>
    </citation>
    <scope>NUCLEOTIDE SEQUENCE</scope>
    <source>
        <strain evidence="2">WSJ</strain>
        <tissue evidence="2">Leaf</tissue>
    </source>
</reference>
<sequence>MTGSRDVPIGYCPPPPSPPSPVVTAISTTAGRHRHLHYRGSPPPSPSDFLRTPSSLLRVRQYPSKATTDIRLRFGLCKSGFRLWSWSSTIDGSGGFRLFM</sequence>
<dbReference type="Proteomes" id="UP001229421">
    <property type="component" value="Unassembled WGS sequence"/>
</dbReference>
<accession>A0AAD8LB56</accession>
<gene>
    <name evidence="2" type="ORF">QVD17_01739</name>
</gene>
<organism evidence="2 3">
    <name type="scientific">Tagetes erecta</name>
    <name type="common">African marigold</name>
    <dbReference type="NCBI Taxonomy" id="13708"/>
    <lineage>
        <taxon>Eukaryota</taxon>
        <taxon>Viridiplantae</taxon>
        <taxon>Streptophyta</taxon>
        <taxon>Embryophyta</taxon>
        <taxon>Tracheophyta</taxon>
        <taxon>Spermatophyta</taxon>
        <taxon>Magnoliopsida</taxon>
        <taxon>eudicotyledons</taxon>
        <taxon>Gunneridae</taxon>
        <taxon>Pentapetalae</taxon>
        <taxon>asterids</taxon>
        <taxon>campanulids</taxon>
        <taxon>Asterales</taxon>
        <taxon>Asteraceae</taxon>
        <taxon>Asteroideae</taxon>
        <taxon>Heliantheae alliance</taxon>
        <taxon>Tageteae</taxon>
        <taxon>Tagetes</taxon>
    </lineage>
</organism>
<name>A0AAD8LB56_TARER</name>
<proteinExistence type="predicted"/>
<dbReference type="EMBL" id="JAUHHV010000001">
    <property type="protein sequence ID" value="KAK1435966.1"/>
    <property type="molecule type" value="Genomic_DNA"/>
</dbReference>
<comment type="caution">
    <text evidence="2">The sequence shown here is derived from an EMBL/GenBank/DDBJ whole genome shotgun (WGS) entry which is preliminary data.</text>
</comment>
<keyword evidence="3" id="KW-1185">Reference proteome</keyword>